<dbReference type="Proteomes" id="UP001497512">
    <property type="component" value="Chromosome 7"/>
</dbReference>
<dbReference type="InterPro" id="IPR004864">
    <property type="entry name" value="LEA_2"/>
</dbReference>
<keyword evidence="4" id="KW-1185">Reference proteome</keyword>
<feature type="domain" description="Water stress and hypersensitive response" evidence="2">
    <location>
        <begin position="24"/>
        <end position="141"/>
    </location>
</feature>
<dbReference type="SUPFAM" id="SSF117070">
    <property type="entry name" value="LEA14-like"/>
    <property type="match status" value="1"/>
</dbReference>
<evidence type="ECO:0000256" key="1">
    <source>
        <dbReference type="ARBA" id="ARBA00005960"/>
    </source>
</evidence>
<name>A0ABP0V0A5_9BRYO</name>
<organism evidence="3 4">
    <name type="scientific">Sphagnum troendelagicum</name>
    <dbReference type="NCBI Taxonomy" id="128251"/>
    <lineage>
        <taxon>Eukaryota</taxon>
        <taxon>Viridiplantae</taxon>
        <taxon>Streptophyta</taxon>
        <taxon>Embryophyta</taxon>
        <taxon>Bryophyta</taxon>
        <taxon>Sphagnophytina</taxon>
        <taxon>Sphagnopsida</taxon>
        <taxon>Sphagnales</taxon>
        <taxon>Sphagnaceae</taxon>
        <taxon>Sphagnum</taxon>
    </lineage>
</organism>
<sequence>MAGLINDAKEWVADEIADIPKPSADLTDVHIKHATTSAVQLKSDVTVTNPYDHELPLIEITYFLRTNDKEIASGTLSDVGGVAASAATVTEVMSEVSYDFLINLMKEIGSDWDIDYDFDVGVKVNLPIVGEFNIPLHKKGCIKLPTLSELL</sequence>
<proteinExistence type="inferred from homology"/>
<dbReference type="Pfam" id="PF03168">
    <property type="entry name" value="LEA_2"/>
    <property type="match status" value="1"/>
</dbReference>
<reference evidence="3" key="1">
    <citation type="submission" date="2024-02" db="EMBL/GenBank/DDBJ databases">
        <authorList>
            <consortium name="ELIXIR-Norway"/>
            <consortium name="Elixir Norway"/>
        </authorList>
    </citation>
    <scope>NUCLEOTIDE SEQUENCE</scope>
</reference>
<evidence type="ECO:0000313" key="3">
    <source>
        <dbReference type="EMBL" id="CAK9231598.1"/>
    </source>
</evidence>
<gene>
    <name evidence="3" type="ORF">CSSPTR1EN2_LOCUS20777</name>
</gene>
<dbReference type="SMART" id="SM00769">
    <property type="entry name" value="WHy"/>
    <property type="match status" value="1"/>
</dbReference>
<dbReference type="InterPro" id="IPR045043">
    <property type="entry name" value="Lea14-like"/>
</dbReference>
<comment type="similarity">
    <text evidence="1">Belongs to the LEA type 2 family.</text>
</comment>
<dbReference type="Gene3D" id="2.60.40.1820">
    <property type="match status" value="1"/>
</dbReference>
<protein>
    <recommendedName>
        <fullName evidence="2">Water stress and hypersensitive response domain-containing protein</fullName>
    </recommendedName>
</protein>
<evidence type="ECO:0000313" key="4">
    <source>
        <dbReference type="Proteomes" id="UP001497512"/>
    </source>
</evidence>
<dbReference type="PANTHER" id="PTHR31459:SF19">
    <property type="entry name" value="DESICCATION-RELATED PROTEIN LEA14-RELATED"/>
    <property type="match status" value="1"/>
</dbReference>
<dbReference type="EMBL" id="OZ019899">
    <property type="protein sequence ID" value="CAK9231598.1"/>
    <property type="molecule type" value="Genomic_DNA"/>
</dbReference>
<evidence type="ECO:0000259" key="2">
    <source>
        <dbReference type="SMART" id="SM00769"/>
    </source>
</evidence>
<dbReference type="InterPro" id="IPR013990">
    <property type="entry name" value="WHy-dom"/>
</dbReference>
<dbReference type="PANTHER" id="PTHR31459">
    <property type="match status" value="1"/>
</dbReference>
<accession>A0ABP0V0A5</accession>